<proteinExistence type="predicted"/>
<name>A0A0A9WSZ8_LYGHE</name>
<dbReference type="AlphaFoldDB" id="A0A0A9WSZ8"/>
<reference evidence="2" key="1">
    <citation type="journal article" date="2014" name="PLoS ONE">
        <title>Transcriptome-Based Identification of ABC Transporters in the Western Tarnished Plant Bug Lygus hesperus.</title>
        <authorList>
            <person name="Hull J.J."/>
            <person name="Chaney K."/>
            <person name="Geib S.M."/>
            <person name="Fabrick J.A."/>
            <person name="Brent C.S."/>
            <person name="Walsh D."/>
            <person name="Lavine L.C."/>
        </authorList>
    </citation>
    <scope>NUCLEOTIDE SEQUENCE</scope>
</reference>
<protein>
    <submittedName>
        <fullName evidence="2">Retron EC67 protein</fullName>
    </submittedName>
</protein>
<gene>
    <name evidence="2" type="primary">RT67</name>
    <name evidence="2" type="ORF">CM83_19877</name>
</gene>
<accession>A0A0A9WSZ8</accession>
<sequence>MRARKELKLHPQADHDDLTQVTQSSYQRVMGGQSKRVDSLHHRSVSKSMLVPFFASSLCPSGTTSKPFSPLHCPGRAKAKLHSVHPTNKSPPQTKTSKEEDTILQILNINHNTDKMKGSVTKKKNKNILHQRKRPRIMPIDNNTIPSGACTDISVSTMVSSATNNFSATVIGEKYKEYHKHK</sequence>
<feature type="compositionally biased region" description="Polar residues" evidence="1">
    <location>
        <begin position="85"/>
        <end position="95"/>
    </location>
</feature>
<dbReference type="EMBL" id="GBHO01032027">
    <property type="protein sequence ID" value="JAG11577.1"/>
    <property type="molecule type" value="Transcribed_RNA"/>
</dbReference>
<evidence type="ECO:0000256" key="1">
    <source>
        <dbReference type="SAM" id="MobiDB-lite"/>
    </source>
</evidence>
<reference evidence="2" key="2">
    <citation type="submission" date="2014-07" db="EMBL/GenBank/DDBJ databases">
        <authorList>
            <person name="Hull J."/>
        </authorList>
    </citation>
    <scope>NUCLEOTIDE SEQUENCE</scope>
</reference>
<organism evidence="2">
    <name type="scientific">Lygus hesperus</name>
    <name type="common">Western plant bug</name>
    <dbReference type="NCBI Taxonomy" id="30085"/>
    <lineage>
        <taxon>Eukaryota</taxon>
        <taxon>Metazoa</taxon>
        <taxon>Ecdysozoa</taxon>
        <taxon>Arthropoda</taxon>
        <taxon>Hexapoda</taxon>
        <taxon>Insecta</taxon>
        <taxon>Pterygota</taxon>
        <taxon>Neoptera</taxon>
        <taxon>Paraneoptera</taxon>
        <taxon>Hemiptera</taxon>
        <taxon>Heteroptera</taxon>
        <taxon>Panheteroptera</taxon>
        <taxon>Cimicomorpha</taxon>
        <taxon>Miridae</taxon>
        <taxon>Mirini</taxon>
        <taxon>Lygus</taxon>
    </lineage>
</organism>
<evidence type="ECO:0000313" key="2">
    <source>
        <dbReference type="EMBL" id="JAG11577.1"/>
    </source>
</evidence>
<feature type="region of interest" description="Disordered" evidence="1">
    <location>
        <begin position="79"/>
        <end position="99"/>
    </location>
</feature>